<protein>
    <recommendedName>
        <fullName evidence="3">Phage P1-related protein</fullName>
    </recommendedName>
</protein>
<comment type="caution">
    <text evidence="1">The sequence shown here is derived from an EMBL/GenBank/DDBJ whole genome shotgun (WGS) entry which is preliminary data.</text>
</comment>
<evidence type="ECO:0000313" key="2">
    <source>
        <dbReference type="Proteomes" id="UP001204439"/>
    </source>
</evidence>
<evidence type="ECO:0000313" key="1">
    <source>
        <dbReference type="EMBL" id="MDW8551032.1"/>
    </source>
</evidence>
<dbReference type="EMBL" id="JAMXLT020000060">
    <property type="protein sequence ID" value="MDW8551032.1"/>
    <property type="molecule type" value="Genomic_DNA"/>
</dbReference>
<dbReference type="Proteomes" id="UP001204439">
    <property type="component" value="Unassembled WGS sequence"/>
</dbReference>
<evidence type="ECO:0008006" key="3">
    <source>
        <dbReference type="Google" id="ProtNLM"/>
    </source>
</evidence>
<sequence>MSGVKQLVFPELIFMDEFGNDFTKYFQEVYEIFEKDFVKSIPSFCGVRVSAQKNPLVDGLYHKTFYHITHEGEIENSRTPDFRRMERIRFPRFIIENCPNSELLVWKNTRGRDTRILIFNEEEKYLVVLTERDGFYLLWTAYVVDKTHTYNKLMKEYNAYKKANTA</sequence>
<organism evidence="1 2">
    <name type="scientific">Epilithonimonas ginsengisoli</name>
    <dbReference type="NCBI Taxonomy" id="1245592"/>
    <lineage>
        <taxon>Bacteria</taxon>
        <taxon>Pseudomonadati</taxon>
        <taxon>Bacteroidota</taxon>
        <taxon>Flavobacteriia</taxon>
        <taxon>Flavobacteriales</taxon>
        <taxon>Weeksellaceae</taxon>
        <taxon>Chryseobacterium group</taxon>
        <taxon>Epilithonimonas</taxon>
    </lineage>
</organism>
<reference evidence="1 2" key="1">
    <citation type="submission" date="2023-11" db="EMBL/GenBank/DDBJ databases">
        <title>First isolation, identification, and characterization of non-pathogenic Epilithonimonas ginsengisoli isolated from diseased farmed rainbow trout (Oncorhynchus mykiss) in Chile.</title>
        <authorList>
            <person name="Miranda C.D."/>
            <person name="Irgang R."/>
            <person name="Concha C."/>
            <person name="Rojas R."/>
            <person name="Avendano R."/>
        </authorList>
    </citation>
    <scope>NUCLEOTIDE SEQUENCE [LARGE SCALE GENOMIC DNA]</scope>
    <source>
        <strain evidence="1 2">FP99</strain>
    </source>
</reference>
<gene>
    <name evidence="1" type="ORF">NG800_019095</name>
</gene>
<name>A0ABU4JMZ4_9FLAO</name>
<proteinExistence type="predicted"/>
<accession>A0ABU4JMZ4</accession>
<keyword evidence="2" id="KW-1185">Reference proteome</keyword>
<dbReference type="RefSeq" id="WP_063970747.1">
    <property type="nucleotide sequence ID" value="NZ_JAMXLT020000060.1"/>
</dbReference>